<dbReference type="RefSeq" id="WP_156854574.1">
    <property type="nucleotide sequence ID" value="NZ_BMOS01000017.1"/>
</dbReference>
<keyword evidence="1" id="KW-0472">Membrane</keyword>
<keyword evidence="3" id="KW-1185">Reference proteome</keyword>
<evidence type="ECO:0000313" key="2">
    <source>
        <dbReference type="EMBL" id="GGN60329.1"/>
    </source>
</evidence>
<evidence type="ECO:0000313" key="3">
    <source>
        <dbReference type="Proteomes" id="UP000624041"/>
    </source>
</evidence>
<accession>A0A917XZG6</accession>
<proteinExistence type="predicted"/>
<reference evidence="2" key="2">
    <citation type="submission" date="2020-09" db="EMBL/GenBank/DDBJ databases">
        <authorList>
            <person name="Sun Q."/>
            <person name="Ohkuma M."/>
        </authorList>
    </citation>
    <scope>NUCLEOTIDE SEQUENCE</scope>
    <source>
        <strain evidence="2">JCM 17251</strain>
    </source>
</reference>
<evidence type="ECO:0000256" key="1">
    <source>
        <dbReference type="SAM" id="Phobius"/>
    </source>
</evidence>
<feature type="transmembrane region" description="Helical" evidence="1">
    <location>
        <begin position="6"/>
        <end position="27"/>
    </location>
</feature>
<comment type="caution">
    <text evidence="2">The sequence shown here is derived from an EMBL/GenBank/DDBJ whole genome shotgun (WGS) entry which is preliminary data.</text>
</comment>
<name>A0A917XZG6_9BACI</name>
<dbReference type="InterPro" id="IPR058887">
    <property type="entry name" value="YuzI-like"/>
</dbReference>
<keyword evidence="1" id="KW-1133">Transmembrane helix</keyword>
<dbReference type="EMBL" id="BMOS01000017">
    <property type="protein sequence ID" value="GGN60329.1"/>
    <property type="molecule type" value="Genomic_DNA"/>
</dbReference>
<sequence>MFYIFWFLIGFGLTVTGGVTFIGYLNLLPAGVSWLEFLQFITLRIECYFFPIGIVIMLLVLYRYPNNS</sequence>
<gene>
    <name evidence="2" type="ORF">GCM10007971_24330</name>
</gene>
<reference evidence="2" key="1">
    <citation type="journal article" date="2014" name="Int. J. Syst. Evol. Microbiol.">
        <title>Complete genome sequence of Corynebacterium casei LMG S-19264T (=DSM 44701T), isolated from a smear-ripened cheese.</title>
        <authorList>
            <consortium name="US DOE Joint Genome Institute (JGI-PGF)"/>
            <person name="Walter F."/>
            <person name="Albersmeier A."/>
            <person name="Kalinowski J."/>
            <person name="Ruckert C."/>
        </authorList>
    </citation>
    <scope>NUCLEOTIDE SEQUENCE</scope>
    <source>
        <strain evidence="2">JCM 17251</strain>
    </source>
</reference>
<dbReference type="Proteomes" id="UP000624041">
    <property type="component" value="Unassembled WGS sequence"/>
</dbReference>
<keyword evidence="1" id="KW-0812">Transmembrane</keyword>
<dbReference type="Pfam" id="PF26135">
    <property type="entry name" value="YuzI"/>
    <property type="match status" value="1"/>
</dbReference>
<dbReference type="AlphaFoldDB" id="A0A917XZG6"/>
<protein>
    <submittedName>
        <fullName evidence="2">Uncharacterized protein</fullName>
    </submittedName>
</protein>
<feature type="transmembrane region" description="Helical" evidence="1">
    <location>
        <begin position="47"/>
        <end position="64"/>
    </location>
</feature>
<organism evidence="2 3">
    <name type="scientific">Oceanobacillus indicireducens</name>
    <dbReference type="NCBI Taxonomy" id="1004261"/>
    <lineage>
        <taxon>Bacteria</taxon>
        <taxon>Bacillati</taxon>
        <taxon>Bacillota</taxon>
        <taxon>Bacilli</taxon>
        <taxon>Bacillales</taxon>
        <taxon>Bacillaceae</taxon>
        <taxon>Oceanobacillus</taxon>
    </lineage>
</organism>